<accession>A0A380MW25</accession>
<name>A0A380MW25_9GAMM</name>
<feature type="transmembrane region" description="Helical" evidence="1">
    <location>
        <begin position="403"/>
        <end position="422"/>
    </location>
</feature>
<evidence type="ECO:0000313" key="4">
    <source>
        <dbReference type="Proteomes" id="UP000254575"/>
    </source>
</evidence>
<evidence type="ECO:0000259" key="2">
    <source>
        <dbReference type="Pfam" id="PF03703"/>
    </source>
</evidence>
<feature type="transmembrane region" description="Helical" evidence="1">
    <location>
        <begin position="187"/>
        <end position="209"/>
    </location>
</feature>
<dbReference type="EMBL" id="UHIA01000004">
    <property type="protein sequence ID" value="SUO96384.1"/>
    <property type="molecule type" value="Genomic_DNA"/>
</dbReference>
<dbReference type="AlphaFoldDB" id="A0A380MW25"/>
<keyword evidence="4" id="KW-1185">Reference proteome</keyword>
<gene>
    <name evidence="3" type="ORF">NCTC10717_00976</name>
</gene>
<dbReference type="InterPro" id="IPR014529">
    <property type="entry name" value="UCP026631"/>
</dbReference>
<dbReference type="PANTHER" id="PTHR34473:SF2">
    <property type="entry name" value="UPF0699 TRANSMEMBRANE PROTEIN YDBT"/>
    <property type="match status" value="1"/>
</dbReference>
<keyword evidence="1" id="KW-1133">Transmembrane helix</keyword>
<dbReference type="PANTHER" id="PTHR34473">
    <property type="entry name" value="UPF0699 TRANSMEMBRANE PROTEIN YDBS"/>
    <property type="match status" value="1"/>
</dbReference>
<evidence type="ECO:0000313" key="3">
    <source>
        <dbReference type="EMBL" id="SUO96384.1"/>
    </source>
</evidence>
<reference evidence="3 4" key="1">
    <citation type="submission" date="2018-06" db="EMBL/GenBank/DDBJ databases">
        <authorList>
            <consortium name="Pathogen Informatics"/>
            <person name="Doyle S."/>
        </authorList>
    </citation>
    <scope>NUCLEOTIDE SEQUENCE [LARGE SCALE GENOMIC DNA]</scope>
    <source>
        <strain evidence="3 4">NCTC10717</strain>
    </source>
</reference>
<evidence type="ECO:0000256" key="1">
    <source>
        <dbReference type="SAM" id="Phobius"/>
    </source>
</evidence>
<keyword evidence="1" id="KW-0472">Membrane</keyword>
<dbReference type="Proteomes" id="UP000254575">
    <property type="component" value="Unassembled WGS sequence"/>
</dbReference>
<sequence>MTAFELGVALNALTPRRLHRHSWLFITINLVIGNVIPLALGLWQQFRDPTATSIILILAALLIVLPLVHALSYRLHISGEDIVIYSGRLFKSVRHVPLANLHNVNLRRNVLHRWLAVAEVRLETAGSGGESEAVLRVLSLEDAQHLQRYLLSQQQSQSSPHHSALAQTEAQIPHTGDNLLPLPHGELIRLGLSTNQGLGISAFIFYVFIEFQDYDRMVAWIGGRLFDSLWLTEILSRWWIMALLALFVLWILNKLSAILFVYLGYSHFTLLDSGGERIQQQRGLLTQHSSHIRKTRIQVWRIQQNPSLRLFKRYRISIDTAVMDGGKGGERGISLLVPIAEQETIQSLLRHWQLPYFTQVQQLAARAWRRIFIAYVFKSSLYCGILALGLVGFSEKIPVQSAAWLWLALIPLQLIAAVRRAAFAGWHCEKGYFFYRDGWLWRHWHIIALKNIHAIALQHNYFDRRYRMASLILDSMGCSALNRPFAIRYLPQETAKILAKLLWQRQIKQSAKR</sequence>
<keyword evidence="1" id="KW-0812">Transmembrane</keyword>
<protein>
    <submittedName>
        <fullName evidence="3">Bacterial membrane flanked domain</fullName>
    </submittedName>
</protein>
<feature type="domain" description="YdbS-like PH" evidence="2">
    <location>
        <begin position="275"/>
        <end position="321"/>
    </location>
</feature>
<feature type="transmembrane region" description="Helical" evidence="1">
    <location>
        <begin position="238"/>
        <end position="263"/>
    </location>
</feature>
<dbReference type="InterPro" id="IPR005182">
    <property type="entry name" value="YdbS-like_PH"/>
</dbReference>
<dbReference type="Pfam" id="PF03703">
    <property type="entry name" value="bPH_2"/>
    <property type="match status" value="3"/>
</dbReference>
<dbReference type="PIRSF" id="PIRSF026631">
    <property type="entry name" value="UCP026631"/>
    <property type="match status" value="1"/>
</dbReference>
<feature type="transmembrane region" description="Helical" evidence="1">
    <location>
        <begin position="49"/>
        <end position="68"/>
    </location>
</feature>
<dbReference type="OrthoDB" id="240564at2"/>
<feature type="domain" description="YdbS-like PH" evidence="2">
    <location>
        <begin position="426"/>
        <end position="500"/>
    </location>
</feature>
<dbReference type="RefSeq" id="WP_115218244.1">
    <property type="nucleotide sequence ID" value="NZ_UHIA01000004.1"/>
</dbReference>
<feature type="domain" description="YdbS-like PH" evidence="2">
    <location>
        <begin position="73"/>
        <end position="150"/>
    </location>
</feature>
<feature type="transmembrane region" description="Helical" evidence="1">
    <location>
        <begin position="371"/>
        <end position="391"/>
    </location>
</feature>
<feature type="transmembrane region" description="Helical" evidence="1">
    <location>
        <begin position="23"/>
        <end position="43"/>
    </location>
</feature>
<organism evidence="3 4">
    <name type="scientific">Suttonella indologenes</name>
    <dbReference type="NCBI Taxonomy" id="13276"/>
    <lineage>
        <taxon>Bacteria</taxon>
        <taxon>Pseudomonadati</taxon>
        <taxon>Pseudomonadota</taxon>
        <taxon>Gammaproteobacteria</taxon>
        <taxon>Cardiobacteriales</taxon>
        <taxon>Cardiobacteriaceae</taxon>
        <taxon>Suttonella</taxon>
    </lineage>
</organism>
<proteinExistence type="predicted"/>